<comment type="caution">
    <text evidence="2">The sequence shown here is derived from an EMBL/GenBank/DDBJ whole genome shotgun (WGS) entry which is preliminary data.</text>
</comment>
<sequence length="391" mass="44208">MEQKQIKFYSIAGCSALVLVIALVVSLKPFYRYMGQIPYLLSDSFNRTLKYYTHTNPSRQVLLIAGPFKSGKSRAINLMASEMENSGHFVLNIDAARASNIQDFFKLVQYEIATSLVNVRQYITSAELKLISDVEVPELNVTCPTPIFSDPALAKPYIAFSSILEAIYHNGTFSEWAVHQFFDLLEKYGNAIQPALFLHNIEILKAYKTDEEPFLGLKIIEAAKSRLIRRDHYKDTIPIFVEIKNSFVRIGINSDIFKIVQVDAPKNAYSTFVNKYSVFRSSEFKQIESNFGLHIGTFSKIFEDLKYNVELSAALQNLQDMISQNVNRLLTDPAAKAAGKRLCKAHGKMRMSNSTDIESLIPLFENGYLYLKKGLKVRSMNKGVTNALCSL</sequence>
<name>A0A1J4K698_9EUKA</name>
<gene>
    <name evidence="2" type="ORF">TRFO_24904</name>
</gene>
<accession>A0A1J4K698</accession>
<dbReference type="GeneID" id="94838716"/>
<feature type="transmembrane region" description="Helical" evidence="1">
    <location>
        <begin position="6"/>
        <end position="27"/>
    </location>
</feature>
<dbReference type="AlphaFoldDB" id="A0A1J4K698"/>
<keyword evidence="1" id="KW-0812">Transmembrane</keyword>
<dbReference type="EMBL" id="MLAK01000710">
    <property type="protein sequence ID" value="OHT06943.1"/>
    <property type="molecule type" value="Genomic_DNA"/>
</dbReference>
<proteinExistence type="predicted"/>
<reference evidence="2" key="1">
    <citation type="submission" date="2016-10" db="EMBL/GenBank/DDBJ databases">
        <authorList>
            <person name="Benchimol M."/>
            <person name="Almeida L.G."/>
            <person name="Vasconcelos A.T."/>
            <person name="Perreira-Neves A."/>
            <person name="Rosa I.A."/>
            <person name="Tasca T."/>
            <person name="Bogo M.R."/>
            <person name="de Souza W."/>
        </authorList>
    </citation>
    <scope>NUCLEOTIDE SEQUENCE [LARGE SCALE GENOMIC DNA]</scope>
    <source>
        <strain evidence="2">K</strain>
    </source>
</reference>
<evidence type="ECO:0000313" key="2">
    <source>
        <dbReference type="EMBL" id="OHT06943.1"/>
    </source>
</evidence>
<keyword evidence="1" id="KW-1133">Transmembrane helix</keyword>
<dbReference type="VEuPathDB" id="TrichDB:TRFO_24904"/>
<keyword evidence="1" id="KW-0472">Membrane</keyword>
<protein>
    <submittedName>
        <fullName evidence="2">Uncharacterized protein</fullName>
    </submittedName>
</protein>
<evidence type="ECO:0000313" key="3">
    <source>
        <dbReference type="Proteomes" id="UP000179807"/>
    </source>
</evidence>
<evidence type="ECO:0000256" key="1">
    <source>
        <dbReference type="SAM" id="Phobius"/>
    </source>
</evidence>
<dbReference type="Proteomes" id="UP000179807">
    <property type="component" value="Unassembled WGS sequence"/>
</dbReference>
<dbReference type="RefSeq" id="XP_068360079.1">
    <property type="nucleotide sequence ID" value="XM_068504012.1"/>
</dbReference>
<keyword evidence="3" id="KW-1185">Reference proteome</keyword>
<dbReference type="OrthoDB" id="10508767at2759"/>
<organism evidence="2 3">
    <name type="scientific">Tritrichomonas foetus</name>
    <dbReference type="NCBI Taxonomy" id="1144522"/>
    <lineage>
        <taxon>Eukaryota</taxon>
        <taxon>Metamonada</taxon>
        <taxon>Parabasalia</taxon>
        <taxon>Tritrichomonadida</taxon>
        <taxon>Tritrichomonadidae</taxon>
        <taxon>Tritrichomonas</taxon>
    </lineage>
</organism>